<evidence type="ECO:0000313" key="2">
    <source>
        <dbReference type="Proteomes" id="UP001163835"/>
    </source>
</evidence>
<dbReference type="EMBL" id="MU795234">
    <property type="protein sequence ID" value="KAJ3808272.1"/>
    <property type="molecule type" value="Genomic_DNA"/>
</dbReference>
<keyword evidence="2" id="KW-1185">Reference proteome</keyword>
<feature type="non-terminal residue" evidence="1">
    <location>
        <position position="1"/>
    </location>
</feature>
<comment type="caution">
    <text evidence="1">The sequence shown here is derived from an EMBL/GenBank/DDBJ whole genome shotgun (WGS) entry which is preliminary data.</text>
</comment>
<feature type="non-terminal residue" evidence="1">
    <location>
        <position position="88"/>
    </location>
</feature>
<protein>
    <submittedName>
        <fullName evidence="1">Uncharacterized protein</fullName>
    </submittedName>
</protein>
<reference evidence="1" key="1">
    <citation type="submission" date="2022-09" db="EMBL/GenBank/DDBJ databases">
        <title>A Global Phylogenomic Analysis of the Shiitake Genus Lentinula.</title>
        <authorList>
            <consortium name="DOE Joint Genome Institute"/>
            <person name="Sierra-Patev S."/>
            <person name="Min B."/>
            <person name="Naranjo-Ortiz M."/>
            <person name="Looney B."/>
            <person name="Konkel Z."/>
            <person name="Slot J.C."/>
            <person name="Sakamoto Y."/>
            <person name="Steenwyk J.L."/>
            <person name="Rokas A."/>
            <person name="Carro J."/>
            <person name="Camarero S."/>
            <person name="Ferreira P."/>
            <person name="Molpeceres G."/>
            <person name="Ruiz-Duenas F.J."/>
            <person name="Serrano A."/>
            <person name="Henrissat B."/>
            <person name="Drula E."/>
            <person name="Hughes K.W."/>
            <person name="Mata J.L."/>
            <person name="Ishikawa N.K."/>
            <person name="Vargas-Isla R."/>
            <person name="Ushijima S."/>
            <person name="Smith C.A."/>
            <person name="Ahrendt S."/>
            <person name="Andreopoulos W."/>
            <person name="He G."/>
            <person name="Labutti K."/>
            <person name="Lipzen A."/>
            <person name="Ng V."/>
            <person name="Riley R."/>
            <person name="Sandor L."/>
            <person name="Barry K."/>
            <person name="Martinez A.T."/>
            <person name="Xiao Y."/>
            <person name="Gibbons J.G."/>
            <person name="Terashima K."/>
            <person name="Grigoriev I.V."/>
            <person name="Hibbett D.S."/>
        </authorList>
    </citation>
    <scope>NUCLEOTIDE SEQUENCE</scope>
    <source>
        <strain evidence="1">TMI1499</strain>
    </source>
</reference>
<proteinExistence type="predicted"/>
<name>A0ACC1TU87_9AGAR</name>
<organism evidence="1 2">
    <name type="scientific">Lentinula aff. lateritia</name>
    <dbReference type="NCBI Taxonomy" id="2804960"/>
    <lineage>
        <taxon>Eukaryota</taxon>
        <taxon>Fungi</taxon>
        <taxon>Dikarya</taxon>
        <taxon>Basidiomycota</taxon>
        <taxon>Agaricomycotina</taxon>
        <taxon>Agaricomycetes</taxon>
        <taxon>Agaricomycetidae</taxon>
        <taxon>Agaricales</taxon>
        <taxon>Marasmiineae</taxon>
        <taxon>Omphalotaceae</taxon>
        <taxon>Lentinula</taxon>
    </lineage>
</organism>
<evidence type="ECO:0000313" key="1">
    <source>
        <dbReference type="EMBL" id="KAJ3808272.1"/>
    </source>
</evidence>
<sequence length="88" mass="10215">RCTACTKIRQETECTHPNRCYIQAQELLSLLPQKWNPTGRLPEDYEPKELEKSASEHSENFDWRITTQGSLADVFRIFTDGDKCNDLP</sequence>
<dbReference type="Proteomes" id="UP001163835">
    <property type="component" value="Unassembled WGS sequence"/>
</dbReference>
<gene>
    <name evidence="1" type="ORF">F5876DRAFT_1116</name>
</gene>
<accession>A0ACC1TU87</accession>